<comment type="caution">
    <text evidence="1">The sequence shown here is derived from an EMBL/GenBank/DDBJ whole genome shotgun (WGS) entry which is preliminary data.</text>
</comment>
<proteinExistence type="predicted"/>
<dbReference type="RefSeq" id="WP_377255605.1">
    <property type="nucleotide sequence ID" value="NZ_JBHLUH010000059.1"/>
</dbReference>
<sequence length="153" mass="17405">MNLEQLLAKYSHIVDRRGWAVVHCAPTINEPRNHVFAYTVGLTAHDRPEILITGLPPHISQGLLDELAARVYDRNARFVHAQRITDLLIDYHAIIIDGHPAEDLRPHVANAIYGPNQVRLQQVVWPDPHGRFPWQDGYPHAKAQQPLLNHPPI</sequence>
<protein>
    <submittedName>
        <fullName evidence="1">DUF4262 domain-containing protein</fullName>
    </submittedName>
</protein>
<evidence type="ECO:0000313" key="1">
    <source>
        <dbReference type="EMBL" id="MFC0531342.1"/>
    </source>
</evidence>
<accession>A0ABV6M9D8</accession>
<dbReference type="Pfam" id="PF14081">
    <property type="entry name" value="DUF4262"/>
    <property type="match status" value="1"/>
</dbReference>
<organism evidence="1 2">
    <name type="scientific">Phytohabitans kaempferiae</name>
    <dbReference type="NCBI Taxonomy" id="1620943"/>
    <lineage>
        <taxon>Bacteria</taxon>
        <taxon>Bacillati</taxon>
        <taxon>Actinomycetota</taxon>
        <taxon>Actinomycetes</taxon>
        <taxon>Micromonosporales</taxon>
        <taxon>Micromonosporaceae</taxon>
    </lineage>
</organism>
<name>A0ABV6M9D8_9ACTN</name>
<reference evidence="1 2" key="1">
    <citation type="submission" date="2024-09" db="EMBL/GenBank/DDBJ databases">
        <authorList>
            <person name="Sun Q."/>
            <person name="Mori K."/>
        </authorList>
    </citation>
    <scope>NUCLEOTIDE SEQUENCE [LARGE SCALE GENOMIC DNA]</scope>
    <source>
        <strain evidence="1 2">TBRC 3947</strain>
    </source>
</reference>
<evidence type="ECO:0000313" key="2">
    <source>
        <dbReference type="Proteomes" id="UP001589867"/>
    </source>
</evidence>
<dbReference type="EMBL" id="JBHLUH010000059">
    <property type="protein sequence ID" value="MFC0531342.1"/>
    <property type="molecule type" value="Genomic_DNA"/>
</dbReference>
<gene>
    <name evidence="1" type="ORF">ACFFIA_27230</name>
</gene>
<keyword evidence="2" id="KW-1185">Reference proteome</keyword>
<dbReference type="InterPro" id="IPR025358">
    <property type="entry name" value="DUF4262"/>
</dbReference>
<dbReference type="Proteomes" id="UP001589867">
    <property type="component" value="Unassembled WGS sequence"/>
</dbReference>